<protein>
    <submittedName>
        <fullName evidence="1">Uncharacterized protein</fullName>
    </submittedName>
</protein>
<sequence length="44" mass="4890">MAAVFRAPMDAVTNAVLFIKIHQVGFLNHSEHRVTANTEALVRI</sequence>
<accession>A0A5B1CPF2</accession>
<proteinExistence type="predicted"/>
<comment type="caution">
    <text evidence="1">The sequence shown here is derived from an EMBL/GenBank/DDBJ whole genome shotgun (WGS) entry which is preliminary data.</text>
</comment>
<name>A0A5B1CPF2_9BACT</name>
<keyword evidence="2" id="KW-1185">Reference proteome</keyword>
<dbReference type="Proteomes" id="UP000322699">
    <property type="component" value="Unassembled WGS sequence"/>
</dbReference>
<dbReference type="AlphaFoldDB" id="A0A5B1CPF2"/>
<organism evidence="1 2">
    <name type="scientific">Rubripirellula obstinata</name>
    <dbReference type="NCBI Taxonomy" id="406547"/>
    <lineage>
        <taxon>Bacteria</taxon>
        <taxon>Pseudomonadati</taxon>
        <taxon>Planctomycetota</taxon>
        <taxon>Planctomycetia</taxon>
        <taxon>Pirellulales</taxon>
        <taxon>Pirellulaceae</taxon>
        <taxon>Rubripirellula</taxon>
    </lineage>
</organism>
<evidence type="ECO:0000313" key="2">
    <source>
        <dbReference type="Proteomes" id="UP000322699"/>
    </source>
</evidence>
<reference evidence="1 2" key="1">
    <citation type="submission" date="2019-08" db="EMBL/GenBank/DDBJ databases">
        <title>Deep-cultivation of Planctomycetes and their phenomic and genomic characterization uncovers novel biology.</title>
        <authorList>
            <person name="Wiegand S."/>
            <person name="Jogler M."/>
            <person name="Boedeker C."/>
            <person name="Pinto D."/>
            <person name="Vollmers J."/>
            <person name="Rivas-Marin E."/>
            <person name="Kohn T."/>
            <person name="Peeters S.H."/>
            <person name="Heuer A."/>
            <person name="Rast P."/>
            <person name="Oberbeckmann S."/>
            <person name="Bunk B."/>
            <person name="Jeske O."/>
            <person name="Meyerdierks A."/>
            <person name="Storesund J.E."/>
            <person name="Kallscheuer N."/>
            <person name="Luecker S."/>
            <person name="Lage O.M."/>
            <person name="Pohl T."/>
            <person name="Merkel B.J."/>
            <person name="Hornburger P."/>
            <person name="Mueller R.-W."/>
            <person name="Bruemmer F."/>
            <person name="Labrenz M."/>
            <person name="Spormann A.M."/>
            <person name="Op Den Camp H."/>
            <person name="Overmann J."/>
            <person name="Amann R."/>
            <person name="Jetten M.S.M."/>
            <person name="Mascher T."/>
            <person name="Medema M.H."/>
            <person name="Devos D.P."/>
            <person name="Kaster A.-K."/>
            <person name="Ovreas L."/>
            <person name="Rohde M."/>
            <person name="Galperin M.Y."/>
            <person name="Jogler C."/>
        </authorList>
    </citation>
    <scope>NUCLEOTIDE SEQUENCE [LARGE SCALE GENOMIC DNA]</scope>
    <source>
        <strain evidence="1 2">LF1</strain>
    </source>
</reference>
<evidence type="ECO:0000313" key="1">
    <source>
        <dbReference type="EMBL" id="KAA1261490.1"/>
    </source>
</evidence>
<dbReference type="EMBL" id="VRLW01000001">
    <property type="protein sequence ID" value="KAA1261490.1"/>
    <property type="molecule type" value="Genomic_DNA"/>
</dbReference>
<gene>
    <name evidence="1" type="ORF">LF1_40400</name>
</gene>